<name>A0A2S6AMK1_9NOCA</name>
<dbReference type="EMBL" id="PSZC01000014">
    <property type="protein sequence ID" value="PPJ36426.1"/>
    <property type="molecule type" value="Genomic_DNA"/>
</dbReference>
<comment type="caution">
    <text evidence="1">The sequence shown here is derived from an EMBL/GenBank/DDBJ whole genome shotgun (WGS) entry which is preliminary data.</text>
</comment>
<evidence type="ECO:0000313" key="1">
    <source>
        <dbReference type="EMBL" id="PPJ36426.1"/>
    </source>
</evidence>
<dbReference type="Proteomes" id="UP000239874">
    <property type="component" value="Unassembled WGS sequence"/>
</dbReference>
<accession>A0A2S6AMK1</accession>
<sequence>MSPDEVAAMTERLAFTDEPVEPPIETGPGAEPVLVPTSVKLPPALRQASKKRAKNLKMSQSDYIRSLIVRDLAEAGTSDERPAWVRDLWAVIAQHENDENRKAS</sequence>
<protein>
    <submittedName>
        <fullName evidence="1">Uncharacterized protein</fullName>
    </submittedName>
</protein>
<gene>
    <name evidence="1" type="ORF">C5E45_20490</name>
</gene>
<organism evidence="1 2">
    <name type="scientific">Nocardia nova</name>
    <dbReference type="NCBI Taxonomy" id="37330"/>
    <lineage>
        <taxon>Bacteria</taxon>
        <taxon>Bacillati</taxon>
        <taxon>Actinomycetota</taxon>
        <taxon>Actinomycetes</taxon>
        <taxon>Mycobacteriales</taxon>
        <taxon>Nocardiaceae</taxon>
        <taxon>Nocardia</taxon>
    </lineage>
</organism>
<evidence type="ECO:0000313" key="2">
    <source>
        <dbReference type="Proteomes" id="UP000239874"/>
    </source>
</evidence>
<reference evidence="1 2" key="1">
    <citation type="submission" date="2018-02" db="EMBL/GenBank/DDBJ databases">
        <title>8 Nocardia nova and 1 Nocardia cyriacigeorgica strain used for evolution to TMP-SMX.</title>
        <authorList>
            <person name="Mehta H."/>
            <person name="Weng J."/>
            <person name="Shamoo Y."/>
        </authorList>
    </citation>
    <scope>NUCLEOTIDE SEQUENCE [LARGE SCALE GENOMIC DNA]</scope>
    <source>
        <strain evidence="1 2">MDA3139</strain>
    </source>
</reference>
<dbReference type="AlphaFoldDB" id="A0A2S6AMK1"/>
<proteinExistence type="predicted"/>